<feature type="transmembrane region" description="Helical" evidence="6">
    <location>
        <begin position="263"/>
        <end position="283"/>
    </location>
</feature>
<dbReference type="Pfam" id="PF05978">
    <property type="entry name" value="UNC-93"/>
    <property type="match status" value="1"/>
</dbReference>
<feature type="transmembrane region" description="Helical" evidence="6">
    <location>
        <begin position="225"/>
        <end position="251"/>
    </location>
</feature>
<keyword evidence="3 6" id="KW-0812">Transmembrane</keyword>
<feature type="transmembrane region" description="Helical" evidence="6">
    <location>
        <begin position="12"/>
        <end position="34"/>
    </location>
</feature>
<dbReference type="Gene3D" id="1.20.1250.20">
    <property type="entry name" value="MFS general substrate transporter like domains"/>
    <property type="match status" value="1"/>
</dbReference>
<accession>A0AA36DAI1</accession>
<evidence type="ECO:0008006" key="9">
    <source>
        <dbReference type="Google" id="ProtNLM"/>
    </source>
</evidence>
<reference evidence="7" key="1">
    <citation type="submission" date="2023-06" db="EMBL/GenBank/DDBJ databases">
        <authorList>
            <person name="Delattre M."/>
        </authorList>
    </citation>
    <scope>NUCLEOTIDE SEQUENCE</scope>
    <source>
        <strain evidence="7">AF72</strain>
    </source>
</reference>
<dbReference type="AlphaFoldDB" id="A0AA36DAI1"/>
<gene>
    <name evidence="7" type="ORF">MSPICULIGERA_LOCUS21792</name>
</gene>
<protein>
    <recommendedName>
        <fullName evidence="9">MFS transporter</fullName>
    </recommendedName>
</protein>
<organism evidence="7 8">
    <name type="scientific">Mesorhabditis spiculigera</name>
    <dbReference type="NCBI Taxonomy" id="96644"/>
    <lineage>
        <taxon>Eukaryota</taxon>
        <taxon>Metazoa</taxon>
        <taxon>Ecdysozoa</taxon>
        <taxon>Nematoda</taxon>
        <taxon>Chromadorea</taxon>
        <taxon>Rhabditida</taxon>
        <taxon>Rhabditina</taxon>
        <taxon>Rhabditomorpha</taxon>
        <taxon>Rhabditoidea</taxon>
        <taxon>Rhabditidae</taxon>
        <taxon>Mesorhabditinae</taxon>
        <taxon>Mesorhabditis</taxon>
    </lineage>
</organism>
<evidence type="ECO:0000256" key="1">
    <source>
        <dbReference type="ARBA" id="ARBA00004141"/>
    </source>
</evidence>
<evidence type="ECO:0000313" key="7">
    <source>
        <dbReference type="EMBL" id="CAJ0583722.1"/>
    </source>
</evidence>
<dbReference type="InterPro" id="IPR051617">
    <property type="entry name" value="UNC-93-like_regulator"/>
</dbReference>
<comment type="caution">
    <text evidence="7">The sequence shown here is derived from an EMBL/GenBank/DDBJ whole genome shotgun (WGS) entry which is preliminary data.</text>
</comment>
<feature type="transmembrane region" description="Helical" evidence="6">
    <location>
        <begin position="295"/>
        <end position="315"/>
    </location>
</feature>
<dbReference type="SUPFAM" id="SSF103473">
    <property type="entry name" value="MFS general substrate transporter"/>
    <property type="match status" value="1"/>
</dbReference>
<sequence>MLACDVPDLFVVIQQCIGFFFVLLAYNGQIFIVVAVLRNLASDPIYGISAQSGYYASAILSLAFTFSNFLAPPILAVVGAKWCMAFGALCYALYMFGFLYLRGWLLYSLALLLGFGSALIWTGNGVNLVRHSPKHHIHRNNGIMWTGLQMALIAGAIFLAVVLHNGDLVASYQLMYGVFGLLAFLGAVILALLPMGRGAKLEIPEIQPTREVFGRTFSLMKTPKMGMLTVVTCFLGAEGVFHSGVYGAALAATSRLERNEASIAYNVLAIGLGEIIGGLLFGVGARSPSPYGRRAVVGLGSVLLLAAFFMSFLFLPKDSPQMVTSEMAIIEPTYGKWS</sequence>
<comment type="subcellular location">
    <subcellularLocation>
        <location evidence="1">Membrane</location>
        <topology evidence="1">Multi-pass membrane protein</topology>
    </subcellularLocation>
</comment>
<evidence type="ECO:0000256" key="3">
    <source>
        <dbReference type="ARBA" id="ARBA00022692"/>
    </source>
</evidence>
<dbReference type="PANTHER" id="PTHR23294">
    <property type="entry name" value="ET TRANSLATION PRODUCT-RELATED"/>
    <property type="match status" value="1"/>
</dbReference>
<keyword evidence="4 6" id="KW-1133">Transmembrane helix</keyword>
<evidence type="ECO:0000256" key="6">
    <source>
        <dbReference type="SAM" id="Phobius"/>
    </source>
</evidence>
<dbReference type="PANTHER" id="PTHR23294:SF20">
    <property type="entry name" value="UNC93-LIKE PROTEIN MFSD11"/>
    <property type="match status" value="1"/>
</dbReference>
<dbReference type="Proteomes" id="UP001177023">
    <property type="component" value="Unassembled WGS sequence"/>
</dbReference>
<evidence type="ECO:0000256" key="4">
    <source>
        <dbReference type="ARBA" id="ARBA00022989"/>
    </source>
</evidence>
<evidence type="ECO:0000256" key="5">
    <source>
        <dbReference type="ARBA" id="ARBA00023136"/>
    </source>
</evidence>
<proteinExistence type="inferred from homology"/>
<evidence type="ECO:0000256" key="2">
    <source>
        <dbReference type="ARBA" id="ARBA00009172"/>
    </source>
</evidence>
<dbReference type="InterPro" id="IPR010291">
    <property type="entry name" value="Ion_channel_UNC-93"/>
</dbReference>
<keyword evidence="8" id="KW-1185">Reference proteome</keyword>
<comment type="similarity">
    <text evidence="2">Belongs to the unc-93 family.</text>
</comment>
<feature type="transmembrane region" description="Helical" evidence="6">
    <location>
        <begin position="107"/>
        <end position="130"/>
    </location>
</feature>
<name>A0AA36DAI1_9BILA</name>
<dbReference type="EMBL" id="CATQJA010002665">
    <property type="protein sequence ID" value="CAJ0583722.1"/>
    <property type="molecule type" value="Genomic_DNA"/>
</dbReference>
<feature type="transmembrane region" description="Helical" evidence="6">
    <location>
        <begin position="82"/>
        <end position="101"/>
    </location>
</feature>
<feature type="non-terminal residue" evidence="7">
    <location>
        <position position="338"/>
    </location>
</feature>
<feature type="transmembrane region" description="Helical" evidence="6">
    <location>
        <begin position="174"/>
        <end position="193"/>
    </location>
</feature>
<keyword evidence="5 6" id="KW-0472">Membrane</keyword>
<dbReference type="GO" id="GO:0016020">
    <property type="term" value="C:membrane"/>
    <property type="evidence" value="ECO:0007669"/>
    <property type="project" value="UniProtKB-SubCell"/>
</dbReference>
<dbReference type="InterPro" id="IPR036259">
    <property type="entry name" value="MFS_trans_sf"/>
</dbReference>
<feature type="transmembrane region" description="Helical" evidence="6">
    <location>
        <begin position="142"/>
        <end position="162"/>
    </location>
</feature>
<evidence type="ECO:0000313" key="8">
    <source>
        <dbReference type="Proteomes" id="UP001177023"/>
    </source>
</evidence>
<feature type="transmembrane region" description="Helical" evidence="6">
    <location>
        <begin position="54"/>
        <end position="75"/>
    </location>
</feature>